<dbReference type="GO" id="GO:0003676">
    <property type="term" value="F:nucleic acid binding"/>
    <property type="evidence" value="ECO:0007669"/>
    <property type="project" value="InterPro"/>
</dbReference>
<feature type="binding site" evidence="5">
    <location>
        <begin position="185"/>
        <end position="188"/>
    </location>
    <ligand>
        <name>substrate</name>
    </ligand>
</feature>
<keyword evidence="1 5" id="KW-0489">Methyltransferase</keyword>
<reference evidence="8 9" key="1">
    <citation type="submission" date="2018-11" db="EMBL/GenBank/DDBJ databases">
        <title>Mesobaculum littorinae gen. nov., sp. nov., isolated from Littorina scabra that represents a novel genus of the order Rhodobacteraceae.</title>
        <authorList>
            <person name="Li F."/>
        </authorList>
    </citation>
    <scope>NUCLEOTIDE SEQUENCE [LARGE SCALE GENOMIC DNA]</scope>
    <source>
        <strain evidence="8 9">M0103</strain>
    </source>
</reference>
<dbReference type="CDD" id="cd02440">
    <property type="entry name" value="AdoMet_MTases"/>
    <property type="match status" value="1"/>
</dbReference>
<dbReference type="InterPro" id="IPR050320">
    <property type="entry name" value="N5-glutamine_MTase"/>
</dbReference>
<organism evidence="8 9">
    <name type="scientific">Mesobaculum littorinae</name>
    <dbReference type="NCBI Taxonomy" id="2486419"/>
    <lineage>
        <taxon>Bacteria</taxon>
        <taxon>Pseudomonadati</taxon>
        <taxon>Pseudomonadota</taxon>
        <taxon>Alphaproteobacteria</taxon>
        <taxon>Rhodobacterales</taxon>
        <taxon>Roseobacteraceae</taxon>
        <taxon>Mesobaculum</taxon>
    </lineage>
</organism>
<evidence type="ECO:0000256" key="1">
    <source>
        <dbReference type="ARBA" id="ARBA00022603"/>
    </source>
</evidence>
<dbReference type="OrthoDB" id="9800643at2"/>
<feature type="domain" description="Methyltransferase small" evidence="6">
    <location>
        <begin position="103"/>
        <end position="193"/>
    </location>
</feature>
<dbReference type="InterPro" id="IPR007848">
    <property type="entry name" value="Small_mtfrase_dom"/>
</dbReference>
<protein>
    <recommendedName>
        <fullName evidence="5">Release factor glutamine methyltransferase</fullName>
        <shortName evidence="5">RF MTase</shortName>
        <ecNumber evidence="5">2.1.1.297</ecNumber>
    </recommendedName>
    <alternativeName>
        <fullName evidence="5">N5-glutamine methyltransferase PrmC</fullName>
    </alternativeName>
    <alternativeName>
        <fullName evidence="5">Protein-(glutamine-N5) MTase PrmC</fullName>
    </alternativeName>
    <alternativeName>
        <fullName evidence="5">Protein-glutamine N-methyltransferase PrmC</fullName>
    </alternativeName>
</protein>
<dbReference type="InterPro" id="IPR040758">
    <property type="entry name" value="PrmC_N"/>
</dbReference>
<evidence type="ECO:0000259" key="6">
    <source>
        <dbReference type="Pfam" id="PF05175"/>
    </source>
</evidence>
<comment type="catalytic activity">
    <reaction evidence="4 5">
        <text>L-glutaminyl-[peptide chain release factor] + S-adenosyl-L-methionine = N(5)-methyl-L-glutaminyl-[peptide chain release factor] + S-adenosyl-L-homocysteine + H(+)</text>
        <dbReference type="Rhea" id="RHEA:42896"/>
        <dbReference type="Rhea" id="RHEA-COMP:10271"/>
        <dbReference type="Rhea" id="RHEA-COMP:10272"/>
        <dbReference type="ChEBI" id="CHEBI:15378"/>
        <dbReference type="ChEBI" id="CHEBI:30011"/>
        <dbReference type="ChEBI" id="CHEBI:57856"/>
        <dbReference type="ChEBI" id="CHEBI:59789"/>
        <dbReference type="ChEBI" id="CHEBI:61891"/>
        <dbReference type="EC" id="2.1.1.297"/>
    </reaction>
</comment>
<feature type="domain" description="Release factor glutamine methyltransferase N-terminal" evidence="7">
    <location>
        <begin position="8"/>
        <end position="78"/>
    </location>
</feature>
<proteinExistence type="inferred from homology"/>
<evidence type="ECO:0000256" key="3">
    <source>
        <dbReference type="ARBA" id="ARBA00022691"/>
    </source>
</evidence>
<keyword evidence="2 5" id="KW-0808">Transferase</keyword>
<dbReference type="InterPro" id="IPR029063">
    <property type="entry name" value="SAM-dependent_MTases_sf"/>
</dbReference>
<dbReference type="SUPFAM" id="SSF53335">
    <property type="entry name" value="S-adenosyl-L-methionine-dependent methyltransferases"/>
    <property type="match status" value="1"/>
</dbReference>
<evidence type="ECO:0000313" key="9">
    <source>
        <dbReference type="Proteomes" id="UP000285908"/>
    </source>
</evidence>
<dbReference type="GO" id="GO:0032259">
    <property type="term" value="P:methylation"/>
    <property type="evidence" value="ECO:0007669"/>
    <property type="project" value="UniProtKB-KW"/>
</dbReference>
<comment type="caution">
    <text evidence="8">The sequence shown here is derived from an EMBL/GenBank/DDBJ whole genome shotgun (WGS) entry which is preliminary data.</text>
</comment>
<dbReference type="PANTHER" id="PTHR18895:SF74">
    <property type="entry name" value="MTRF1L RELEASE FACTOR GLUTAMINE METHYLTRANSFERASE"/>
    <property type="match status" value="1"/>
</dbReference>
<keyword evidence="3 5" id="KW-0949">S-adenosyl-L-methionine</keyword>
<feature type="binding site" evidence="5">
    <location>
        <begin position="119"/>
        <end position="123"/>
    </location>
    <ligand>
        <name>S-adenosyl-L-methionine</name>
        <dbReference type="ChEBI" id="CHEBI:59789"/>
    </ligand>
</feature>
<dbReference type="Pfam" id="PF17827">
    <property type="entry name" value="PrmC_N"/>
    <property type="match status" value="1"/>
</dbReference>
<evidence type="ECO:0000256" key="5">
    <source>
        <dbReference type="HAMAP-Rule" id="MF_02126"/>
    </source>
</evidence>
<dbReference type="EC" id="2.1.1.297" evidence="5"/>
<dbReference type="Gene3D" id="1.10.8.10">
    <property type="entry name" value="DNA helicase RuvA subunit, C-terminal domain"/>
    <property type="match status" value="1"/>
</dbReference>
<dbReference type="Proteomes" id="UP000285908">
    <property type="component" value="Unassembled WGS sequence"/>
</dbReference>
<dbReference type="Pfam" id="PF05175">
    <property type="entry name" value="MTS"/>
    <property type="match status" value="1"/>
</dbReference>
<dbReference type="NCBIfam" id="TIGR03534">
    <property type="entry name" value="RF_mod_PrmC"/>
    <property type="match status" value="1"/>
</dbReference>
<dbReference type="InterPro" id="IPR019874">
    <property type="entry name" value="RF_methyltr_PrmC"/>
</dbReference>
<evidence type="ECO:0000256" key="4">
    <source>
        <dbReference type="ARBA" id="ARBA00048391"/>
    </source>
</evidence>
<feature type="binding site" evidence="5">
    <location>
        <position position="171"/>
    </location>
    <ligand>
        <name>S-adenosyl-L-methionine</name>
        <dbReference type="ChEBI" id="CHEBI:59789"/>
    </ligand>
</feature>
<dbReference type="NCBIfam" id="TIGR00536">
    <property type="entry name" value="hemK_fam"/>
    <property type="match status" value="1"/>
</dbReference>
<sequence>MTAQRLGELLRAGAARLEHAGVPGAARDARALLAHSLGLAPDRLSLMHADPVPEDAARRFDAALAARVAGRPVSRILGRRAFWRHEFRVTDAVLDPRPETETLVARALDAPVERVLDLGTGSGCILLSVLADRPQATGLGTDLSDAALSVARDNAKRLGLDTRASFLCADWFAGVTGRFDTILSNPPYIAAQEMPGLAPEVRDHDPRGALTPGGDGLEPYRLIAAGASAHLSPGGRLLVEIGATQGAEVAAIFGAAGLLQVTVYPDLDGRDRVVAARCDVRADSRPDAE</sequence>
<comment type="function">
    <text evidence="5">Methylates the class 1 translation termination release factors RF1/PrfA and RF2/PrfB on the glutamine residue of the universally conserved GGQ motif.</text>
</comment>
<evidence type="ECO:0000256" key="2">
    <source>
        <dbReference type="ARBA" id="ARBA00022679"/>
    </source>
</evidence>
<comment type="similarity">
    <text evidence="5">Belongs to the protein N5-glutamine methyltransferase family. PrmC subfamily.</text>
</comment>
<dbReference type="InterPro" id="IPR002052">
    <property type="entry name" value="DNA_methylase_N6_adenine_CS"/>
</dbReference>
<dbReference type="PANTHER" id="PTHR18895">
    <property type="entry name" value="HEMK METHYLTRANSFERASE"/>
    <property type="match status" value="1"/>
</dbReference>
<name>A0A438AJU4_9RHOB</name>
<dbReference type="GO" id="GO:0102559">
    <property type="term" value="F:peptide chain release factor N(5)-glutamine methyltransferase activity"/>
    <property type="evidence" value="ECO:0007669"/>
    <property type="project" value="UniProtKB-EC"/>
</dbReference>
<dbReference type="PROSITE" id="PS00092">
    <property type="entry name" value="N6_MTASE"/>
    <property type="match status" value="1"/>
</dbReference>
<evidence type="ECO:0000259" key="7">
    <source>
        <dbReference type="Pfam" id="PF17827"/>
    </source>
</evidence>
<dbReference type="EMBL" id="RQXX01000002">
    <property type="protein sequence ID" value="RVV98929.1"/>
    <property type="molecule type" value="Genomic_DNA"/>
</dbReference>
<dbReference type="AlphaFoldDB" id="A0A438AJU4"/>
<evidence type="ECO:0000313" key="8">
    <source>
        <dbReference type="EMBL" id="RVV98929.1"/>
    </source>
</evidence>
<dbReference type="InterPro" id="IPR004556">
    <property type="entry name" value="HemK-like"/>
</dbReference>
<gene>
    <name evidence="5 8" type="primary">prmC</name>
    <name evidence="8" type="ORF">EKE94_08585</name>
</gene>
<feature type="binding site" evidence="5">
    <location>
        <position position="142"/>
    </location>
    <ligand>
        <name>S-adenosyl-L-methionine</name>
        <dbReference type="ChEBI" id="CHEBI:59789"/>
    </ligand>
</feature>
<dbReference type="Gene3D" id="3.40.50.150">
    <property type="entry name" value="Vaccinia Virus protein VP39"/>
    <property type="match status" value="1"/>
</dbReference>
<accession>A0A438AJU4</accession>
<dbReference type="HAMAP" id="MF_02126">
    <property type="entry name" value="RF_methyltr_PrmC"/>
    <property type="match status" value="1"/>
</dbReference>
<keyword evidence="9" id="KW-1185">Reference proteome</keyword>
<dbReference type="RefSeq" id="WP_127906163.1">
    <property type="nucleotide sequence ID" value="NZ_RQXX01000002.1"/>
</dbReference>
<feature type="binding site" evidence="5">
    <location>
        <position position="185"/>
    </location>
    <ligand>
        <name>S-adenosyl-L-methionine</name>
        <dbReference type="ChEBI" id="CHEBI:59789"/>
    </ligand>
</feature>